<feature type="transmembrane region" description="Helical" evidence="9">
    <location>
        <begin position="311"/>
        <end position="332"/>
    </location>
</feature>
<dbReference type="PANTHER" id="PTHR23517:SF15">
    <property type="entry name" value="PROTON-DEPENDENT OLIGOPEPTIDE FAMILY TRANSPORT PROTEIN"/>
    <property type="match status" value="1"/>
</dbReference>
<evidence type="ECO:0000256" key="2">
    <source>
        <dbReference type="ARBA" id="ARBA00005982"/>
    </source>
</evidence>
<evidence type="ECO:0000256" key="8">
    <source>
        <dbReference type="RuleBase" id="RU003755"/>
    </source>
</evidence>
<keyword evidence="7 9" id="KW-0472">Membrane</keyword>
<feature type="transmembrane region" description="Helical" evidence="9">
    <location>
        <begin position="482"/>
        <end position="502"/>
    </location>
</feature>
<feature type="transmembrane region" description="Helical" evidence="9">
    <location>
        <begin position="455"/>
        <end position="476"/>
    </location>
</feature>
<dbReference type="InterPro" id="IPR036259">
    <property type="entry name" value="MFS_trans_sf"/>
</dbReference>
<keyword evidence="6 9" id="KW-1133">Transmembrane helix</keyword>
<dbReference type="Proteomes" id="UP001501084">
    <property type="component" value="Unassembled WGS sequence"/>
</dbReference>
<keyword evidence="4" id="KW-1003">Cell membrane</keyword>
<name>A0ABN3B2T1_9MICO</name>
<feature type="transmembrane region" description="Helical" evidence="9">
    <location>
        <begin position="278"/>
        <end position="299"/>
    </location>
</feature>
<dbReference type="PANTHER" id="PTHR23517">
    <property type="entry name" value="RESISTANCE PROTEIN MDTM, PUTATIVE-RELATED-RELATED"/>
    <property type="match status" value="1"/>
</dbReference>
<feature type="transmembrane region" description="Helical" evidence="9">
    <location>
        <begin position="415"/>
        <end position="434"/>
    </location>
</feature>
<dbReference type="SUPFAM" id="SSF103473">
    <property type="entry name" value="MFS general substrate transporter"/>
    <property type="match status" value="1"/>
</dbReference>
<dbReference type="PROSITE" id="PS50850">
    <property type="entry name" value="MFS"/>
    <property type="match status" value="1"/>
</dbReference>
<dbReference type="InterPro" id="IPR018456">
    <property type="entry name" value="PTR2_symporter_CS"/>
</dbReference>
<evidence type="ECO:0000313" key="12">
    <source>
        <dbReference type="Proteomes" id="UP001501084"/>
    </source>
</evidence>
<dbReference type="PROSITE" id="PS01023">
    <property type="entry name" value="PTR2_2"/>
    <property type="match status" value="1"/>
</dbReference>
<dbReference type="InterPro" id="IPR000109">
    <property type="entry name" value="POT_fam"/>
</dbReference>
<comment type="caution">
    <text evidence="11">The sequence shown here is derived from an EMBL/GenBank/DDBJ whole genome shotgun (WGS) entry which is preliminary data.</text>
</comment>
<keyword evidence="3 8" id="KW-0813">Transport</keyword>
<feature type="transmembrane region" description="Helical" evidence="9">
    <location>
        <begin position="388"/>
        <end position="409"/>
    </location>
</feature>
<evidence type="ECO:0000256" key="3">
    <source>
        <dbReference type="ARBA" id="ARBA00022448"/>
    </source>
</evidence>
<feature type="transmembrane region" description="Helical" evidence="9">
    <location>
        <begin position="352"/>
        <end position="376"/>
    </location>
</feature>
<feature type="transmembrane region" description="Helical" evidence="9">
    <location>
        <begin position="183"/>
        <end position="204"/>
    </location>
</feature>
<proteinExistence type="inferred from homology"/>
<comment type="subcellular location">
    <subcellularLocation>
        <location evidence="1">Cell membrane</location>
        <topology evidence="1">Multi-pass membrane protein</topology>
    </subcellularLocation>
    <subcellularLocation>
        <location evidence="8">Membrane</location>
        <topology evidence="8">Multi-pass membrane protein</topology>
    </subcellularLocation>
</comment>
<protein>
    <submittedName>
        <fullName evidence="11">Peptide MFS transporter</fullName>
    </submittedName>
</protein>
<dbReference type="Pfam" id="PF00854">
    <property type="entry name" value="PTR2"/>
    <property type="match status" value="1"/>
</dbReference>
<feature type="transmembrane region" description="Helical" evidence="9">
    <location>
        <begin position="89"/>
        <end position="110"/>
    </location>
</feature>
<organism evidence="11 12">
    <name type="scientific">Leucobacter alluvii</name>
    <dbReference type="NCBI Taxonomy" id="340321"/>
    <lineage>
        <taxon>Bacteria</taxon>
        <taxon>Bacillati</taxon>
        <taxon>Actinomycetota</taxon>
        <taxon>Actinomycetes</taxon>
        <taxon>Micrococcales</taxon>
        <taxon>Microbacteriaceae</taxon>
        <taxon>Leucobacter</taxon>
    </lineage>
</organism>
<feature type="transmembrane region" description="Helical" evidence="9">
    <location>
        <begin position="250"/>
        <end position="272"/>
    </location>
</feature>
<feature type="domain" description="Major facilitator superfamily (MFS) profile" evidence="10">
    <location>
        <begin position="45"/>
        <end position="508"/>
    </location>
</feature>
<evidence type="ECO:0000256" key="7">
    <source>
        <dbReference type="ARBA" id="ARBA00023136"/>
    </source>
</evidence>
<evidence type="ECO:0000256" key="1">
    <source>
        <dbReference type="ARBA" id="ARBA00004651"/>
    </source>
</evidence>
<keyword evidence="5 8" id="KW-0812">Transmembrane</keyword>
<keyword evidence="12" id="KW-1185">Reference proteome</keyword>
<dbReference type="Gene3D" id="1.20.1250.20">
    <property type="entry name" value="MFS general substrate transporter like domains"/>
    <property type="match status" value="1"/>
</dbReference>
<accession>A0ABN3B2T1</accession>
<dbReference type="NCBIfam" id="TIGR00924">
    <property type="entry name" value="yjdL_sub1_fam"/>
    <property type="match status" value="1"/>
</dbReference>
<evidence type="ECO:0000313" key="11">
    <source>
        <dbReference type="EMBL" id="GAA2185518.1"/>
    </source>
</evidence>
<feature type="transmembrane region" description="Helical" evidence="9">
    <location>
        <begin position="122"/>
        <end position="153"/>
    </location>
</feature>
<feature type="transmembrane region" description="Helical" evidence="9">
    <location>
        <begin position="210"/>
        <end position="229"/>
    </location>
</feature>
<evidence type="ECO:0000256" key="4">
    <source>
        <dbReference type="ARBA" id="ARBA00022475"/>
    </source>
</evidence>
<feature type="transmembrane region" description="Helical" evidence="9">
    <location>
        <begin position="60"/>
        <end position="77"/>
    </location>
</feature>
<dbReference type="EMBL" id="BAAAOP010000001">
    <property type="protein sequence ID" value="GAA2185518.1"/>
    <property type="molecule type" value="Genomic_DNA"/>
</dbReference>
<dbReference type="InterPro" id="IPR050171">
    <property type="entry name" value="MFS_Transporters"/>
</dbReference>
<gene>
    <name evidence="11" type="ORF">GCM10009786_02260</name>
</gene>
<dbReference type="InterPro" id="IPR020846">
    <property type="entry name" value="MFS_dom"/>
</dbReference>
<evidence type="ECO:0000256" key="5">
    <source>
        <dbReference type="ARBA" id="ARBA00022692"/>
    </source>
</evidence>
<dbReference type="CDD" id="cd17346">
    <property type="entry name" value="MFS_DtpA_like"/>
    <property type="match status" value="1"/>
</dbReference>
<comment type="similarity">
    <text evidence="2 8">Belongs to the major facilitator superfamily. Proton-dependent oligopeptide transporter (POT/PTR) (TC 2.A.17) family.</text>
</comment>
<evidence type="ECO:0000256" key="6">
    <source>
        <dbReference type="ARBA" id="ARBA00022989"/>
    </source>
</evidence>
<dbReference type="InterPro" id="IPR005279">
    <property type="entry name" value="Dipep/tripep_permease"/>
</dbReference>
<evidence type="ECO:0000256" key="9">
    <source>
        <dbReference type="SAM" id="Phobius"/>
    </source>
</evidence>
<sequence>MLMSALHDDNRPRLDRGAWGDIMTEQKRTVDTAAARQDRGFFGHPWGLANLAGVEMWERFSFYGMQGLLAFYIYYSLSEGGLGMSEAAATSIVGAYGGLVYLSSVLGGWVADRVLGAEKTLVSAAVIIMFGHIALAVFPGVVGLGVGLVSVALGAGSLKTTTSTVLGDLYEPNDVRRDAAFSIYYMGVNIGGFIGPLLTSLVWGWKGFHWGFGLAALGMALGLLQYVLLRRHTVTESGARPTNPLTRPERLRWIVILVAAIAIITVAALLGLLRAENLSIIVVALTIVAAIGLFSVIGASARVTSDERSRVLSYIPLFIASAVFWTLFQQQFTVLAIYSDQRLDRNLFGFELPPSVVTSINPVFIIIFAGVFAAMWTKLGERQPSTPIKFALGTMIMGLAFLTFIPFSGGADGSVPFYAIVLILLLFTFAELCISPVGQSLATKLSPHAFHSQMVALHFLSIALGSAAAGALSGLYSTDDEVPYFLTIGLASIAVGIVLATVKAPILRLMRGVR</sequence>
<reference evidence="11 12" key="1">
    <citation type="journal article" date="2019" name="Int. J. Syst. Evol. Microbiol.">
        <title>The Global Catalogue of Microorganisms (GCM) 10K type strain sequencing project: providing services to taxonomists for standard genome sequencing and annotation.</title>
        <authorList>
            <consortium name="The Broad Institute Genomics Platform"/>
            <consortium name="The Broad Institute Genome Sequencing Center for Infectious Disease"/>
            <person name="Wu L."/>
            <person name="Ma J."/>
        </authorList>
    </citation>
    <scope>NUCLEOTIDE SEQUENCE [LARGE SCALE GENOMIC DNA]</scope>
    <source>
        <strain evidence="11 12">JCM 14919</strain>
    </source>
</reference>
<evidence type="ECO:0000259" key="10">
    <source>
        <dbReference type="PROSITE" id="PS50850"/>
    </source>
</evidence>